<proteinExistence type="predicted"/>
<protein>
    <submittedName>
        <fullName evidence="2">Group II intron reverse transcriptase/maturase</fullName>
    </submittedName>
</protein>
<evidence type="ECO:0000259" key="1">
    <source>
        <dbReference type="PROSITE" id="PS50878"/>
    </source>
</evidence>
<dbReference type="InterPro" id="IPR051083">
    <property type="entry name" value="GrpII_Intron_Splice-Mob/Def"/>
</dbReference>
<name>A0A1G8C7W8_ANETH</name>
<gene>
    <name evidence="2" type="ORF">SAMN04489735_102370</name>
</gene>
<dbReference type="InterPro" id="IPR043502">
    <property type="entry name" value="DNA/RNA_pol_sf"/>
</dbReference>
<keyword evidence="2" id="KW-0695">RNA-directed DNA polymerase</keyword>
<dbReference type="CDD" id="cd01651">
    <property type="entry name" value="RT_G2_intron"/>
    <property type="match status" value="1"/>
</dbReference>
<dbReference type="EMBL" id="FNDE01000023">
    <property type="protein sequence ID" value="SDH41478.1"/>
    <property type="molecule type" value="Genomic_DNA"/>
</dbReference>
<dbReference type="InterPro" id="IPR000477">
    <property type="entry name" value="RT_dom"/>
</dbReference>
<dbReference type="PROSITE" id="PS50878">
    <property type="entry name" value="RT_POL"/>
    <property type="match status" value="1"/>
</dbReference>
<accession>A0A1G8C7W8</accession>
<keyword evidence="2" id="KW-0808">Transferase</keyword>
<dbReference type="PANTHER" id="PTHR34047">
    <property type="entry name" value="NUCLEAR INTRON MATURASE 1, MITOCHONDRIAL-RELATED"/>
    <property type="match status" value="1"/>
</dbReference>
<dbReference type="Pfam" id="PF08388">
    <property type="entry name" value="GIIM"/>
    <property type="match status" value="1"/>
</dbReference>
<dbReference type="Proteomes" id="UP000198956">
    <property type="component" value="Unassembled WGS sequence"/>
</dbReference>
<dbReference type="AlphaFoldDB" id="A0A1G8C7W8"/>
<dbReference type="InterPro" id="IPR013597">
    <property type="entry name" value="Mat_intron_G2"/>
</dbReference>
<sequence>MPSAQKEPFAHARIRRFLQSGIMVNGVVLNPTEGTPQGGPLSPLLSNIVLDELDKELEKRGHKFVRYADDCNIYVRTHKAGERVKQSVTAFIKGKLKLKVNQEKSAVDRPWKRKFLGFSFTSLLEPKIRIAKQSLQRVKQKIRQITSRRRPIPIQWRIEELNEYLMGWIGYFALADTPNVFQNLDAWVRRRLRMCLWKEWKLPRTKVKRLLALGVPRGKAYEWGNSRKGYWRIAKSPVLHRTLDKRFFESYQLKSLKGRYHALRRT</sequence>
<evidence type="ECO:0000313" key="3">
    <source>
        <dbReference type="Proteomes" id="UP000198956"/>
    </source>
</evidence>
<dbReference type="Pfam" id="PF00078">
    <property type="entry name" value="RVT_1"/>
    <property type="match status" value="1"/>
</dbReference>
<keyword evidence="2" id="KW-0548">Nucleotidyltransferase</keyword>
<feature type="domain" description="Reverse transcriptase" evidence="1">
    <location>
        <begin position="1"/>
        <end position="120"/>
    </location>
</feature>
<reference evidence="2 3" key="1">
    <citation type="submission" date="2016-10" db="EMBL/GenBank/DDBJ databases">
        <authorList>
            <person name="de Groot N.N."/>
        </authorList>
    </citation>
    <scope>NUCLEOTIDE SEQUENCE [LARGE SCALE GENOMIC DNA]</scope>
    <source>
        <strain evidence="2 3">L 420-91</strain>
    </source>
</reference>
<dbReference type="GO" id="GO:0003964">
    <property type="term" value="F:RNA-directed DNA polymerase activity"/>
    <property type="evidence" value="ECO:0007669"/>
    <property type="project" value="UniProtKB-KW"/>
</dbReference>
<evidence type="ECO:0000313" key="2">
    <source>
        <dbReference type="EMBL" id="SDH41478.1"/>
    </source>
</evidence>
<dbReference type="SUPFAM" id="SSF56672">
    <property type="entry name" value="DNA/RNA polymerases"/>
    <property type="match status" value="1"/>
</dbReference>
<organism evidence="2 3">
    <name type="scientific">Aneurinibacillus thermoaerophilus</name>
    <dbReference type="NCBI Taxonomy" id="143495"/>
    <lineage>
        <taxon>Bacteria</taxon>
        <taxon>Bacillati</taxon>
        <taxon>Bacillota</taxon>
        <taxon>Bacilli</taxon>
        <taxon>Bacillales</taxon>
        <taxon>Paenibacillaceae</taxon>
        <taxon>Aneurinibacillus group</taxon>
        <taxon>Aneurinibacillus</taxon>
    </lineage>
</organism>
<dbReference type="PANTHER" id="PTHR34047:SF8">
    <property type="entry name" value="PROTEIN YKFC"/>
    <property type="match status" value="1"/>
</dbReference>